<dbReference type="AlphaFoldDB" id="A0A8H5AWG3"/>
<feature type="compositionally biased region" description="Pro residues" evidence="6">
    <location>
        <begin position="30"/>
        <end position="39"/>
    </location>
</feature>
<evidence type="ECO:0000256" key="3">
    <source>
        <dbReference type="ARBA" id="ARBA00022771"/>
    </source>
</evidence>
<feature type="region of interest" description="Disordered" evidence="6">
    <location>
        <begin position="293"/>
        <end position="319"/>
    </location>
</feature>
<dbReference type="GO" id="GO:0005634">
    <property type="term" value="C:nucleus"/>
    <property type="evidence" value="ECO:0007669"/>
    <property type="project" value="UniProtKB-SubCell"/>
</dbReference>
<organism evidence="7 8">
    <name type="scientific">Psilocybe cf. subviscida</name>
    <dbReference type="NCBI Taxonomy" id="2480587"/>
    <lineage>
        <taxon>Eukaryota</taxon>
        <taxon>Fungi</taxon>
        <taxon>Dikarya</taxon>
        <taxon>Basidiomycota</taxon>
        <taxon>Agaricomycotina</taxon>
        <taxon>Agaricomycetes</taxon>
        <taxon>Agaricomycetidae</taxon>
        <taxon>Agaricales</taxon>
        <taxon>Agaricineae</taxon>
        <taxon>Strophariaceae</taxon>
        <taxon>Psilocybe</taxon>
    </lineage>
</organism>
<evidence type="ECO:0000313" key="8">
    <source>
        <dbReference type="Proteomes" id="UP000567179"/>
    </source>
</evidence>
<sequence>MGRYVKVLPLQEFKKLKIMYESTNIMAPRQFPPARPPSPAETFEEPSPSESDDDAPPIILSPIKRRNARGPNSASIKKLSDIDVWRYSDAEIIDAAMDSWRSPVYDHYNISLRRDTTATGHPMSLVFVFECKFNQQDHPTLTRLRNKTSEGTGNLKKAMDVCLKSLGQSNHSQMASDTTNTLPSGQYTYATHRALIALRCAKNFRPFNMVTDSDYILEVLLLRPGTKIPDPSTVSRDIKHIYEQMALHVKNYFLNIDGPVHLVLDGWTSPLIFAYLGLVIIWKGAASSKPRSRKRVGISKGEASAEYGRPGESRDELGNEDEVVLDDGDVIDLHEDEAVLEEAEVDAEDDEEDEGQVVHNEKVAKTLKEKAIRLMAQKDIVIDPKEETIAQQIFPRVAGLARRVHDSPTTNEKFQELITNSYDPDIRGGPRSLTRRVPTRWNSDLACLESHMYFRDIIEELTSIRSLKLAPYTLSAEQWEIASDVHQVLLLFKGTTELFSKSQVPLIVDVIPMLEQIREGLIGARDDKDNEVPNVVRVACQAGILLVDKYSTFTADCPVYPISIDRKLKWFKDHGRTVRQIKEIEKLVISTWKSDYEGGSNNAATRQAALPRITRSRYEPTAATERFPVDSIQHYLKDSLASASDILAAASSVDAERAFSSGRRQVNFMQHNMSSQTFKAQMAVGSWANSPLYPGLDTITNMISKQVIADEGENPFIVPSNTSARMSN</sequence>
<feature type="region of interest" description="Disordered" evidence="6">
    <location>
        <begin position="28"/>
        <end position="57"/>
    </location>
</feature>
<dbReference type="InterPro" id="IPR012337">
    <property type="entry name" value="RNaseH-like_sf"/>
</dbReference>
<evidence type="ECO:0000256" key="4">
    <source>
        <dbReference type="ARBA" id="ARBA00022833"/>
    </source>
</evidence>
<dbReference type="Proteomes" id="UP000567179">
    <property type="component" value="Unassembled WGS sequence"/>
</dbReference>
<dbReference type="OrthoDB" id="3050260at2759"/>
<gene>
    <name evidence="7" type="ORF">D9619_002319</name>
</gene>
<evidence type="ECO:0000256" key="5">
    <source>
        <dbReference type="ARBA" id="ARBA00023242"/>
    </source>
</evidence>
<keyword evidence="5" id="KW-0539">Nucleus</keyword>
<comment type="caution">
    <text evidence="7">The sequence shown here is derived from an EMBL/GenBank/DDBJ whole genome shotgun (WGS) entry which is preliminary data.</text>
</comment>
<evidence type="ECO:0000256" key="6">
    <source>
        <dbReference type="SAM" id="MobiDB-lite"/>
    </source>
</evidence>
<dbReference type="InterPro" id="IPR052035">
    <property type="entry name" value="ZnF_BED_domain_contain"/>
</dbReference>
<accession>A0A8H5AWG3</accession>
<evidence type="ECO:0000313" key="7">
    <source>
        <dbReference type="EMBL" id="KAF5311813.1"/>
    </source>
</evidence>
<dbReference type="PANTHER" id="PTHR46481">
    <property type="entry name" value="ZINC FINGER BED DOMAIN-CONTAINING PROTEIN 4"/>
    <property type="match status" value="1"/>
</dbReference>
<dbReference type="PANTHER" id="PTHR46481:SF10">
    <property type="entry name" value="ZINC FINGER BED DOMAIN-CONTAINING PROTEIN 39"/>
    <property type="match status" value="1"/>
</dbReference>
<evidence type="ECO:0008006" key="9">
    <source>
        <dbReference type="Google" id="ProtNLM"/>
    </source>
</evidence>
<dbReference type="EMBL" id="JAACJJ010000056">
    <property type="protein sequence ID" value="KAF5311813.1"/>
    <property type="molecule type" value="Genomic_DNA"/>
</dbReference>
<reference evidence="7 8" key="1">
    <citation type="journal article" date="2020" name="ISME J.">
        <title>Uncovering the hidden diversity of litter-decomposition mechanisms in mushroom-forming fungi.</title>
        <authorList>
            <person name="Floudas D."/>
            <person name="Bentzer J."/>
            <person name="Ahren D."/>
            <person name="Johansson T."/>
            <person name="Persson P."/>
            <person name="Tunlid A."/>
        </authorList>
    </citation>
    <scope>NUCLEOTIDE SEQUENCE [LARGE SCALE GENOMIC DNA]</scope>
    <source>
        <strain evidence="7 8">CBS 101986</strain>
    </source>
</reference>
<dbReference type="SUPFAM" id="SSF53098">
    <property type="entry name" value="Ribonuclease H-like"/>
    <property type="match status" value="1"/>
</dbReference>
<evidence type="ECO:0000256" key="1">
    <source>
        <dbReference type="ARBA" id="ARBA00004123"/>
    </source>
</evidence>
<keyword evidence="4" id="KW-0862">Zinc</keyword>
<keyword evidence="8" id="KW-1185">Reference proteome</keyword>
<name>A0A8H5AWG3_9AGAR</name>
<proteinExistence type="predicted"/>
<protein>
    <recommendedName>
        <fullName evidence="9">HAT C-terminal dimerisation domain-containing protein</fullName>
    </recommendedName>
</protein>
<dbReference type="GO" id="GO:0008270">
    <property type="term" value="F:zinc ion binding"/>
    <property type="evidence" value="ECO:0007669"/>
    <property type="project" value="UniProtKB-KW"/>
</dbReference>
<keyword evidence="2" id="KW-0479">Metal-binding</keyword>
<evidence type="ECO:0000256" key="2">
    <source>
        <dbReference type="ARBA" id="ARBA00022723"/>
    </source>
</evidence>
<comment type="subcellular location">
    <subcellularLocation>
        <location evidence="1">Nucleus</location>
    </subcellularLocation>
</comment>
<keyword evidence="3" id="KW-0863">Zinc-finger</keyword>